<keyword evidence="2" id="KW-1185">Reference proteome</keyword>
<gene>
    <name evidence="1" type="ORF">SAMN05421740_106200</name>
</gene>
<sequence length="116" mass="13617">MEADYSFFLHIIRSAVAELPECSEKPCHGTPGFYAGKKLFARLQEDGETLSVYTREKQQWMEKDPAVYFTNDHFRNYDYVLVKLPRVDPDELRILLVAGWKQRVGKKALNAYERRD</sequence>
<organism evidence="1 2">
    <name type="scientific">Parapedobacter koreensis</name>
    <dbReference type="NCBI Taxonomy" id="332977"/>
    <lineage>
        <taxon>Bacteria</taxon>
        <taxon>Pseudomonadati</taxon>
        <taxon>Bacteroidota</taxon>
        <taxon>Sphingobacteriia</taxon>
        <taxon>Sphingobacteriales</taxon>
        <taxon>Sphingobacteriaceae</taxon>
        <taxon>Parapedobacter</taxon>
    </lineage>
</organism>
<dbReference type="AlphaFoldDB" id="A0A1H7QZX5"/>
<evidence type="ECO:0008006" key="3">
    <source>
        <dbReference type="Google" id="ProtNLM"/>
    </source>
</evidence>
<protein>
    <recommendedName>
        <fullName evidence="3">YjbR protein</fullName>
    </recommendedName>
</protein>
<dbReference type="InterPro" id="IPR058532">
    <property type="entry name" value="YjbR/MT2646/Rv2570-like"/>
</dbReference>
<evidence type="ECO:0000313" key="2">
    <source>
        <dbReference type="Proteomes" id="UP000198916"/>
    </source>
</evidence>
<dbReference type="STRING" id="332977.SAMN05421740_106200"/>
<dbReference type="Proteomes" id="UP000198916">
    <property type="component" value="Unassembled WGS sequence"/>
</dbReference>
<proteinExistence type="predicted"/>
<dbReference type="RefSeq" id="WP_090606783.1">
    <property type="nucleotide sequence ID" value="NZ_FNZR01000006.1"/>
</dbReference>
<dbReference type="Pfam" id="PF04237">
    <property type="entry name" value="YjbR"/>
    <property type="match status" value="1"/>
</dbReference>
<accession>A0A1H7QZX5</accession>
<evidence type="ECO:0000313" key="1">
    <source>
        <dbReference type="EMBL" id="SEL53581.1"/>
    </source>
</evidence>
<dbReference type="OrthoDB" id="954305at2"/>
<reference evidence="2" key="1">
    <citation type="submission" date="2016-10" db="EMBL/GenBank/DDBJ databases">
        <authorList>
            <person name="Varghese N."/>
            <person name="Submissions S."/>
        </authorList>
    </citation>
    <scope>NUCLEOTIDE SEQUENCE [LARGE SCALE GENOMIC DNA]</scope>
    <source>
        <strain evidence="2">Jip14</strain>
    </source>
</reference>
<dbReference type="EMBL" id="FNZR01000006">
    <property type="protein sequence ID" value="SEL53581.1"/>
    <property type="molecule type" value="Genomic_DNA"/>
</dbReference>
<name>A0A1H7QZX5_9SPHI</name>